<evidence type="ECO:0000313" key="2">
    <source>
        <dbReference type="Proteomes" id="UP001165986"/>
    </source>
</evidence>
<reference evidence="1" key="1">
    <citation type="submission" date="2019-07" db="EMBL/GenBank/DDBJ databases">
        <title>Toxilogical consequences of a new and cryptic species of cyanobacteria (Komarekiella delphini-convector) recovered from the epidermis of a bottlenose dolphin and 1500 ft. in the air.</title>
        <authorList>
            <person name="Brown A.O."/>
            <person name="Dvorak P."/>
            <person name="Villanueva C.D."/>
            <person name="Foss A.J."/>
            <person name="Garvey A.D."/>
            <person name="Gibson Q.A."/>
            <person name="Johansen J.R."/>
            <person name="Casamatta D.A."/>
        </authorList>
    </citation>
    <scope>NUCLEOTIDE SEQUENCE</scope>
    <source>
        <strain evidence="1">SJRDD-AB1</strain>
    </source>
</reference>
<proteinExistence type="predicted"/>
<gene>
    <name evidence="1" type="ORF">FNW02_02465</name>
</gene>
<keyword evidence="2" id="KW-1185">Reference proteome</keyword>
<dbReference type="Proteomes" id="UP001165986">
    <property type="component" value="Unassembled WGS sequence"/>
</dbReference>
<accession>A0AA40STL0</accession>
<dbReference type="EMBL" id="VJXY01000001">
    <property type="protein sequence ID" value="MBD6614752.1"/>
    <property type="molecule type" value="Genomic_DNA"/>
</dbReference>
<sequence length="79" mass="9096">MPILDFRFWILDFFGSCPVTERECVYPWEKFARREINATYLVVGKPSGGSSSSLQLLKLWAEQILLESIQNPQAFNPKS</sequence>
<name>A0AA40STL0_9NOST</name>
<organism evidence="1 2">
    <name type="scientific">Komarekiella delphini-convector SJRDD-AB1</name>
    <dbReference type="NCBI Taxonomy" id="2593771"/>
    <lineage>
        <taxon>Bacteria</taxon>
        <taxon>Bacillati</taxon>
        <taxon>Cyanobacteriota</taxon>
        <taxon>Cyanophyceae</taxon>
        <taxon>Nostocales</taxon>
        <taxon>Nostocaceae</taxon>
        <taxon>Komarekiella</taxon>
        <taxon>Komarekiella delphini-convector</taxon>
    </lineage>
</organism>
<comment type="caution">
    <text evidence="1">The sequence shown here is derived from an EMBL/GenBank/DDBJ whole genome shotgun (WGS) entry which is preliminary data.</text>
</comment>
<dbReference type="AlphaFoldDB" id="A0AA40STL0"/>
<protein>
    <submittedName>
        <fullName evidence="1">Uncharacterized protein</fullName>
    </submittedName>
</protein>
<evidence type="ECO:0000313" key="1">
    <source>
        <dbReference type="EMBL" id="MBD6614752.1"/>
    </source>
</evidence>
<dbReference type="RefSeq" id="WP_191755979.1">
    <property type="nucleotide sequence ID" value="NZ_VJXY01000001.1"/>
</dbReference>